<organism evidence="3 4">
    <name type="scientific">Actinopolymorpha rutila</name>
    <dbReference type="NCBI Taxonomy" id="446787"/>
    <lineage>
        <taxon>Bacteria</taxon>
        <taxon>Bacillati</taxon>
        <taxon>Actinomycetota</taxon>
        <taxon>Actinomycetes</taxon>
        <taxon>Propionibacteriales</taxon>
        <taxon>Actinopolymorphaceae</taxon>
        <taxon>Actinopolymorpha</taxon>
    </lineage>
</organism>
<gene>
    <name evidence="3" type="ORF">F4554_002308</name>
</gene>
<dbReference type="InterPro" id="IPR050212">
    <property type="entry name" value="Ntdp-like"/>
</dbReference>
<dbReference type="PANTHER" id="PTHR39159:SF1">
    <property type="entry name" value="UPF0374 PROTEIN YGAC"/>
    <property type="match status" value="1"/>
</dbReference>
<dbReference type="GO" id="GO:0016787">
    <property type="term" value="F:hydrolase activity"/>
    <property type="evidence" value="ECO:0007669"/>
    <property type="project" value="UniProtKB-KW"/>
</dbReference>
<dbReference type="InterPro" id="IPR035930">
    <property type="entry name" value="FomD-like_sf"/>
</dbReference>
<evidence type="ECO:0000256" key="1">
    <source>
        <dbReference type="ARBA" id="ARBA00022801"/>
    </source>
</evidence>
<dbReference type="PANTHER" id="PTHR39159">
    <property type="match status" value="1"/>
</dbReference>
<dbReference type="InterPro" id="IPR007295">
    <property type="entry name" value="DUF402"/>
</dbReference>
<feature type="domain" description="DUF402" evidence="2">
    <location>
        <begin position="78"/>
        <end position="189"/>
    </location>
</feature>
<keyword evidence="1" id="KW-0378">Hydrolase</keyword>
<name>A0A852ZKE5_9ACTN</name>
<dbReference type="Proteomes" id="UP000579605">
    <property type="component" value="Unassembled WGS sequence"/>
</dbReference>
<comment type="caution">
    <text evidence="3">The sequence shown here is derived from an EMBL/GenBank/DDBJ whole genome shotgun (WGS) entry which is preliminary data.</text>
</comment>
<accession>A0A852ZKE5</accession>
<evidence type="ECO:0000259" key="2">
    <source>
        <dbReference type="Pfam" id="PF04167"/>
    </source>
</evidence>
<dbReference type="RefSeq" id="WP_202889250.1">
    <property type="nucleotide sequence ID" value="NZ_BAAARR010000008.1"/>
</dbReference>
<dbReference type="Pfam" id="PF04167">
    <property type="entry name" value="DUF402"/>
    <property type="match status" value="1"/>
</dbReference>
<dbReference type="AlphaFoldDB" id="A0A852ZKE5"/>
<keyword evidence="4" id="KW-1185">Reference proteome</keyword>
<proteinExistence type="predicted"/>
<evidence type="ECO:0000313" key="4">
    <source>
        <dbReference type="Proteomes" id="UP000579605"/>
    </source>
</evidence>
<dbReference type="SUPFAM" id="SSF159234">
    <property type="entry name" value="FomD-like"/>
    <property type="match status" value="1"/>
</dbReference>
<dbReference type="Gene3D" id="2.40.380.10">
    <property type="entry name" value="FomD-like"/>
    <property type="match status" value="1"/>
</dbReference>
<reference evidence="3 4" key="1">
    <citation type="submission" date="2020-07" db="EMBL/GenBank/DDBJ databases">
        <title>Sequencing the genomes of 1000 actinobacteria strains.</title>
        <authorList>
            <person name="Klenk H.-P."/>
        </authorList>
    </citation>
    <scope>NUCLEOTIDE SEQUENCE [LARGE SCALE GENOMIC DNA]</scope>
    <source>
        <strain evidence="3 4">DSM 18448</strain>
    </source>
</reference>
<sequence length="224" mass="25600">MGPAEGMFATGSTVVRRDVFRGKVWTATPFRVVSDSDDILSLALWPGVARLAPTHQAALSSSRRYETVRDIALPNLAFGKWELTAWTWRTNSKLTLVQPGAYFSVNLFFREAGELVMSYVNFERPVRRTPIGVDTFDLLLDLVIEPDGACRWKDEDEYEQARRLGIVTDDEHRHVQQAREEVLALFAQRTGPFDERWKSWRREAHWERPALPANATDLPAGRVE</sequence>
<evidence type="ECO:0000313" key="3">
    <source>
        <dbReference type="EMBL" id="NYH89670.1"/>
    </source>
</evidence>
<protein>
    <submittedName>
        <fullName evidence="3">Protein associated with RNAse G/E</fullName>
    </submittedName>
</protein>
<dbReference type="EMBL" id="JACBZH010000001">
    <property type="protein sequence ID" value="NYH89670.1"/>
    <property type="molecule type" value="Genomic_DNA"/>
</dbReference>